<dbReference type="RefSeq" id="WP_068138798.1">
    <property type="nucleotide sequence ID" value="NZ_CP042914.1"/>
</dbReference>
<name>A0A5B9QN98_9BACT</name>
<dbReference type="KEGG" id="rul:UC8_13270"/>
<dbReference type="GO" id="GO:0016989">
    <property type="term" value="F:sigma factor antagonist activity"/>
    <property type="evidence" value="ECO:0007669"/>
    <property type="project" value="TreeGrafter"/>
</dbReference>
<dbReference type="InterPro" id="IPR012373">
    <property type="entry name" value="Ferrdict_sens_TM"/>
</dbReference>
<feature type="domain" description="FecR protein" evidence="3">
    <location>
        <begin position="191"/>
        <end position="272"/>
    </location>
</feature>
<evidence type="ECO:0000259" key="3">
    <source>
        <dbReference type="Pfam" id="PF04773"/>
    </source>
</evidence>
<dbReference type="AlphaFoldDB" id="A0A5B9QN98"/>
<evidence type="ECO:0000313" key="5">
    <source>
        <dbReference type="Proteomes" id="UP000325286"/>
    </source>
</evidence>
<sequence>MSYQEDLHRLLDLLVAGEIAPAEHEALQSLLKTDAEARATFRQRMDLESGLRHWAAEAAELPSDERGPNGNDVTVSLGGRSDLETFDSRPSSAPSLGKGRTQRGDGKHWSSRQTAFIAVLVASMIFVMAALFSIPNSNEQQIADSQVPASGGKSVAKEALGHLVEQPNCRWQIKPVSWGGTFNSGIAVLQRGAAELRFGSGTNLILQAPCEFKVTDASTAELLAGSVAVHVTEQSNGFVLGTPESEILDEGTEYAVSVAEDSTEVHVFNGSVWWVPKLEDERKEHDLQDRIEAGQAKQYVRSQPTDGKFIPFGRRQFVRNIEQAVRDDTEGEIIAYDGFENLAGRMRRGRSGFGWSGGWIPTGRRGGKAAEILDAPPGTVFGVSRDQRRLMLCSEGSDLRRELSPPFTWEPETELYLSFIIRDAETETRPVPESGDLEGKTPEQSDPRPDRSLRMTLEPDLPGRGRTRHAVASFGITSSGVPFINSRQRVSRTGLSILRGEDYFCVVRIPSVESNRPPQMRVYHSTEAIESDTAETWTVEAEFPVERQAIRWIRVTAGSNAFWHIDELRLGATWQSVIESEQDVDQETPHSTTG</sequence>
<keyword evidence="2" id="KW-0812">Transmembrane</keyword>
<keyword evidence="2" id="KW-1133">Transmembrane helix</keyword>
<dbReference type="InterPro" id="IPR006860">
    <property type="entry name" value="FecR"/>
</dbReference>
<dbReference type="OrthoDB" id="255678at2"/>
<accession>A0A5B9QN98</accession>
<proteinExistence type="predicted"/>
<gene>
    <name evidence="4" type="ORF">UC8_13270</name>
</gene>
<keyword evidence="2" id="KW-0472">Membrane</keyword>
<dbReference type="EMBL" id="CP042914">
    <property type="protein sequence ID" value="QEG39362.1"/>
    <property type="molecule type" value="Genomic_DNA"/>
</dbReference>
<evidence type="ECO:0000313" key="4">
    <source>
        <dbReference type="EMBL" id="QEG39362.1"/>
    </source>
</evidence>
<feature type="region of interest" description="Disordered" evidence="1">
    <location>
        <begin position="427"/>
        <end position="466"/>
    </location>
</feature>
<dbReference type="Pfam" id="PF04773">
    <property type="entry name" value="FecR"/>
    <property type="match status" value="1"/>
</dbReference>
<evidence type="ECO:0000256" key="2">
    <source>
        <dbReference type="SAM" id="Phobius"/>
    </source>
</evidence>
<organism evidence="4 5">
    <name type="scientific">Roseimaritima ulvae</name>
    <dbReference type="NCBI Taxonomy" id="980254"/>
    <lineage>
        <taxon>Bacteria</taxon>
        <taxon>Pseudomonadati</taxon>
        <taxon>Planctomycetota</taxon>
        <taxon>Planctomycetia</taxon>
        <taxon>Pirellulales</taxon>
        <taxon>Pirellulaceae</taxon>
        <taxon>Roseimaritima</taxon>
    </lineage>
</organism>
<feature type="transmembrane region" description="Helical" evidence="2">
    <location>
        <begin position="115"/>
        <end position="134"/>
    </location>
</feature>
<protein>
    <submittedName>
        <fullName evidence="4">FecR protein</fullName>
    </submittedName>
</protein>
<evidence type="ECO:0000256" key="1">
    <source>
        <dbReference type="SAM" id="MobiDB-lite"/>
    </source>
</evidence>
<keyword evidence="5" id="KW-1185">Reference proteome</keyword>
<feature type="compositionally biased region" description="Basic and acidic residues" evidence="1">
    <location>
        <begin position="437"/>
        <end position="453"/>
    </location>
</feature>
<dbReference type="PANTHER" id="PTHR30273:SF2">
    <property type="entry name" value="PROTEIN FECR"/>
    <property type="match status" value="1"/>
</dbReference>
<feature type="region of interest" description="Disordered" evidence="1">
    <location>
        <begin position="61"/>
        <end position="107"/>
    </location>
</feature>
<reference evidence="4 5" key="1">
    <citation type="submission" date="2019-08" db="EMBL/GenBank/DDBJ databases">
        <title>Deep-cultivation of Planctomycetes and their phenomic and genomic characterization uncovers novel biology.</title>
        <authorList>
            <person name="Wiegand S."/>
            <person name="Jogler M."/>
            <person name="Boedeker C."/>
            <person name="Pinto D."/>
            <person name="Vollmers J."/>
            <person name="Rivas-Marin E."/>
            <person name="Kohn T."/>
            <person name="Peeters S.H."/>
            <person name="Heuer A."/>
            <person name="Rast P."/>
            <person name="Oberbeckmann S."/>
            <person name="Bunk B."/>
            <person name="Jeske O."/>
            <person name="Meyerdierks A."/>
            <person name="Storesund J.E."/>
            <person name="Kallscheuer N."/>
            <person name="Luecker S."/>
            <person name="Lage O.M."/>
            <person name="Pohl T."/>
            <person name="Merkel B.J."/>
            <person name="Hornburger P."/>
            <person name="Mueller R.-W."/>
            <person name="Bruemmer F."/>
            <person name="Labrenz M."/>
            <person name="Spormann A.M."/>
            <person name="Op den Camp H."/>
            <person name="Overmann J."/>
            <person name="Amann R."/>
            <person name="Jetten M.S.M."/>
            <person name="Mascher T."/>
            <person name="Medema M.H."/>
            <person name="Devos D.P."/>
            <person name="Kaster A.-K."/>
            <person name="Ovreas L."/>
            <person name="Rohde M."/>
            <person name="Galperin M.Y."/>
            <person name="Jogler C."/>
        </authorList>
    </citation>
    <scope>NUCLEOTIDE SEQUENCE [LARGE SCALE GENOMIC DNA]</scope>
    <source>
        <strain evidence="4 5">UC8</strain>
    </source>
</reference>
<dbReference type="PANTHER" id="PTHR30273">
    <property type="entry name" value="PERIPLASMIC SIGNAL SENSOR AND SIGMA FACTOR ACTIVATOR FECR-RELATED"/>
    <property type="match status" value="1"/>
</dbReference>
<dbReference type="Proteomes" id="UP000325286">
    <property type="component" value="Chromosome"/>
</dbReference>